<dbReference type="RefSeq" id="WP_378099893.1">
    <property type="nucleotide sequence ID" value="NZ_JBHSEP010000018.1"/>
</dbReference>
<evidence type="ECO:0000313" key="2">
    <source>
        <dbReference type="Proteomes" id="UP001596028"/>
    </source>
</evidence>
<sequence>MKVGDHVVYVQDGTKGVIVEVHGNLYHVIWEDHFSSWELGERLRRVERTSQS</sequence>
<protein>
    <recommendedName>
        <fullName evidence="3">DUF1918 domain-containing protein</fullName>
    </recommendedName>
</protein>
<evidence type="ECO:0000313" key="1">
    <source>
        <dbReference type="EMBL" id="MFC4600633.1"/>
    </source>
</evidence>
<dbReference type="Proteomes" id="UP001596028">
    <property type="component" value="Unassembled WGS sequence"/>
</dbReference>
<evidence type="ECO:0008006" key="3">
    <source>
        <dbReference type="Google" id="ProtNLM"/>
    </source>
</evidence>
<accession>A0ABV9FFA1</accession>
<reference evidence="2" key="1">
    <citation type="journal article" date="2019" name="Int. J. Syst. Evol. Microbiol.">
        <title>The Global Catalogue of Microorganisms (GCM) 10K type strain sequencing project: providing services to taxonomists for standard genome sequencing and annotation.</title>
        <authorList>
            <consortium name="The Broad Institute Genomics Platform"/>
            <consortium name="The Broad Institute Genome Sequencing Center for Infectious Disease"/>
            <person name="Wu L."/>
            <person name="Ma J."/>
        </authorList>
    </citation>
    <scope>NUCLEOTIDE SEQUENCE [LARGE SCALE GENOMIC DNA]</scope>
    <source>
        <strain evidence="2">CCUG 49571</strain>
    </source>
</reference>
<comment type="caution">
    <text evidence="1">The sequence shown here is derived from an EMBL/GenBank/DDBJ whole genome shotgun (WGS) entry which is preliminary data.</text>
</comment>
<proteinExistence type="predicted"/>
<organism evidence="1 2">
    <name type="scientific">Cohnella hongkongensis</name>
    <dbReference type="NCBI Taxonomy" id="178337"/>
    <lineage>
        <taxon>Bacteria</taxon>
        <taxon>Bacillati</taxon>
        <taxon>Bacillota</taxon>
        <taxon>Bacilli</taxon>
        <taxon>Bacillales</taxon>
        <taxon>Paenibacillaceae</taxon>
        <taxon>Cohnella</taxon>
    </lineage>
</organism>
<name>A0ABV9FFA1_9BACL</name>
<dbReference type="EMBL" id="JBHSEP010000018">
    <property type="protein sequence ID" value="MFC4600633.1"/>
    <property type="molecule type" value="Genomic_DNA"/>
</dbReference>
<gene>
    <name evidence="1" type="ORF">ACFO3S_20485</name>
</gene>
<keyword evidence="2" id="KW-1185">Reference proteome</keyword>